<reference evidence="1 2" key="1">
    <citation type="submission" date="2020-02" db="EMBL/GenBank/DDBJ databases">
        <title>Rhodobacter translucens sp. nov., a novel bacterium isolated from activated sludge.</title>
        <authorList>
            <person name="Liu J."/>
        </authorList>
    </citation>
    <scope>NUCLEOTIDE SEQUENCE [LARGE SCALE GENOMIC DNA]</scope>
    <source>
        <strain evidence="1 2">HX-7-19</strain>
    </source>
</reference>
<protein>
    <submittedName>
        <fullName evidence="1">Uncharacterized protein</fullName>
    </submittedName>
</protein>
<evidence type="ECO:0000313" key="1">
    <source>
        <dbReference type="EMBL" id="NGQ93115.1"/>
    </source>
</evidence>
<keyword evidence="2" id="KW-1185">Reference proteome</keyword>
<proteinExistence type="predicted"/>
<sequence>MDELVFYYTLDSHRPPTTTPPTLVEECLEALKYALKNDKALPGALHILDELESRMRGNSVISSLLSIDVDRYFKIDKRSPIQIIRALAVLSGELKPYPYALKCFHLIQDILTTPGSRGKEELDFLCRELVASLINLGLSPQWIHRTVLRIFFESPVAADFDIKVFWKEIFPHVHLFQVITPILSKAHLVEEKYLGAFGTRILDKNSIDDHRQEVGEICADNFDQVVVTDEIKAKDPFAAVESANHKISRLHHVYGLFNHKHEMSVGEKSLVIQKCCANHSGTYANSVNRMQFVRDQLPKPAARAMETMMKGVSSIKLRQCRYVLSTGLDDGIWPRHKVCVDVRNHPDRYFPFALNSEQALIGDLLCGYGYDDDCDARIMAGKICPSK</sequence>
<evidence type="ECO:0000313" key="2">
    <source>
        <dbReference type="Proteomes" id="UP000474758"/>
    </source>
</evidence>
<gene>
    <name evidence="1" type="ORF">G5V65_19680</name>
</gene>
<organism evidence="1 2">
    <name type="scientific">Paragemmobacter kunshanensis</name>
    <dbReference type="NCBI Taxonomy" id="2583234"/>
    <lineage>
        <taxon>Bacteria</taxon>
        <taxon>Pseudomonadati</taxon>
        <taxon>Pseudomonadota</taxon>
        <taxon>Alphaproteobacteria</taxon>
        <taxon>Rhodobacterales</taxon>
        <taxon>Paracoccaceae</taxon>
        <taxon>Paragemmobacter</taxon>
    </lineage>
</organism>
<name>A0A6M1U8W9_9RHOB</name>
<dbReference type="EMBL" id="JAALFE010000031">
    <property type="protein sequence ID" value="NGQ93115.1"/>
    <property type="molecule type" value="Genomic_DNA"/>
</dbReference>
<accession>A0A6M1U8W9</accession>
<comment type="caution">
    <text evidence="1">The sequence shown here is derived from an EMBL/GenBank/DDBJ whole genome shotgun (WGS) entry which is preliminary data.</text>
</comment>
<dbReference type="Proteomes" id="UP000474758">
    <property type="component" value="Unassembled WGS sequence"/>
</dbReference>
<dbReference type="AlphaFoldDB" id="A0A6M1U8W9"/>